<organism evidence="2 3">
    <name type="scientific">Pandoravirus kuranda</name>
    <dbReference type="NCBI Taxonomy" id="3019033"/>
    <lineage>
        <taxon>Viruses</taxon>
        <taxon>Pandoravirus</taxon>
    </lineage>
</organism>
<dbReference type="EMBL" id="ON887157">
    <property type="protein sequence ID" value="WBR14684.1"/>
    <property type="molecule type" value="Genomic_DNA"/>
</dbReference>
<dbReference type="InterPro" id="IPR013083">
    <property type="entry name" value="Znf_RING/FYVE/PHD"/>
</dbReference>
<dbReference type="Proteomes" id="UP001185135">
    <property type="component" value="Segment"/>
</dbReference>
<feature type="compositionally biased region" description="Low complexity" evidence="1">
    <location>
        <begin position="105"/>
        <end position="117"/>
    </location>
</feature>
<name>A0AA95J2A0_9VIRU</name>
<sequence length="243" mass="26349">MSCSGTDQDDECCPITLVPFRTITAARTTFLPCCHRFDSDAIRHYIDQCLARARAGRATVATSVPCPVCRCRVPPDYLADMGVPVVWPPQAPVAPRPTVPPPAPVVQQPPATAAHVAAGRRRSTRPSRPVAPPVVIVIPDDDDDDSEEMHERTAQWINSDTDDDDDDDDDDDSTGSLDDFIVDDDQVDPDGDYVPRPSPPCGTQSRADAVPDSDVDDVSSDDDCYSDDDDDSDCSCSTDEQEI</sequence>
<feature type="compositionally biased region" description="Acidic residues" evidence="1">
    <location>
        <begin position="211"/>
        <end position="243"/>
    </location>
</feature>
<gene>
    <name evidence="2" type="ORF">pkur_cds_510</name>
</gene>
<feature type="compositionally biased region" description="Pro residues" evidence="1">
    <location>
        <begin position="95"/>
        <end position="104"/>
    </location>
</feature>
<feature type="compositionally biased region" description="Acidic residues" evidence="1">
    <location>
        <begin position="180"/>
        <end position="191"/>
    </location>
</feature>
<reference evidence="2" key="1">
    <citation type="submission" date="2022-06" db="EMBL/GenBank/DDBJ databases">
        <authorList>
            <person name="Legendre M."/>
            <person name="Claverie J.-M."/>
            <person name="Alempic J.-M."/>
            <person name="Abergel C."/>
        </authorList>
    </citation>
    <scope>NUCLEOTIDE SEQUENCE</scope>
    <source>
        <strain evidence="2">Kuranda</strain>
    </source>
</reference>
<accession>A0AA95J2A0</accession>
<evidence type="ECO:0000313" key="3">
    <source>
        <dbReference type="Proteomes" id="UP001185135"/>
    </source>
</evidence>
<proteinExistence type="predicted"/>
<feature type="compositionally biased region" description="Acidic residues" evidence="1">
    <location>
        <begin position="139"/>
        <end position="148"/>
    </location>
</feature>
<evidence type="ECO:0000313" key="2">
    <source>
        <dbReference type="EMBL" id="WBR14684.1"/>
    </source>
</evidence>
<feature type="region of interest" description="Disordered" evidence="1">
    <location>
        <begin position="95"/>
        <end position="243"/>
    </location>
</feature>
<evidence type="ECO:0000256" key="1">
    <source>
        <dbReference type="SAM" id="MobiDB-lite"/>
    </source>
</evidence>
<protein>
    <submittedName>
        <fullName evidence="2">Ring-finger domain-containing protein</fullName>
    </submittedName>
</protein>
<feature type="compositionally biased region" description="Acidic residues" evidence="1">
    <location>
        <begin position="160"/>
        <end position="173"/>
    </location>
</feature>
<dbReference type="Gene3D" id="3.30.40.10">
    <property type="entry name" value="Zinc/RING finger domain, C3HC4 (zinc finger)"/>
    <property type="match status" value="1"/>
</dbReference>